<proteinExistence type="predicted"/>
<gene>
    <name evidence="6" type="ORF">EZ315_09325</name>
</gene>
<keyword evidence="3" id="KW-0804">Transcription</keyword>
<accession>A0A4Z0V7T8</accession>
<feature type="DNA-binding region" description="H-T-H motif" evidence="4">
    <location>
        <begin position="25"/>
        <end position="44"/>
    </location>
</feature>
<dbReference type="Proteomes" id="UP000297635">
    <property type="component" value="Unassembled WGS sequence"/>
</dbReference>
<organism evidence="6 7">
    <name type="scientific">Duncaniella freteri</name>
    <dbReference type="NCBI Taxonomy" id="2530391"/>
    <lineage>
        <taxon>Bacteria</taxon>
        <taxon>Pseudomonadati</taxon>
        <taxon>Bacteroidota</taxon>
        <taxon>Bacteroidia</taxon>
        <taxon>Bacteroidales</taxon>
        <taxon>Muribaculaceae</taxon>
        <taxon>Duncaniella</taxon>
    </lineage>
</organism>
<dbReference type="EMBL" id="SJSA01000001">
    <property type="protein sequence ID" value="TGG40851.1"/>
    <property type="molecule type" value="Genomic_DNA"/>
</dbReference>
<dbReference type="InterPro" id="IPR001647">
    <property type="entry name" value="HTH_TetR"/>
</dbReference>
<dbReference type="PROSITE" id="PS50977">
    <property type="entry name" value="HTH_TETR_2"/>
    <property type="match status" value="1"/>
</dbReference>
<dbReference type="GeneID" id="82149989"/>
<keyword evidence="2 4" id="KW-0238">DNA-binding</keyword>
<reference evidence="6 7" key="1">
    <citation type="submission" date="2019-02" db="EMBL/GenBank/DDBJ databases">
        <title>Isolation and identification of novel species under the genus Muribaculum.</title>
        <authorList>
            <person name="Miyake S."/>
            <person name="Ding Y."/>
            <person name="Low A."/>
            <person name="Soh M."/>
            <person name="Seedorf H."/>
        </authorList>
    </citation>
    <scope>NUCLEOTIDE SEQUENCE [LARGE SCALE GENOMIC DNA]</scope>
    <source>
        <strain evidence="6 7">TLL-A3</strain>
    </source>
</reference>
<dbReference type="Pfam" id="PF00440">
    <property type="entry name" value="TetR_N"/>
    <property type="match status" value="1"/>
</dbReference>
<evidence type="ECO:0000256" key="2">
    <source>
        <dbReference type="ARBA" id="ARBA00023125"/>
    </source>
</evidence>
<dbReference type="GO" id="GO:0003677">
    <property type="term" value="F:DNA binding"/>
    <property type="evidence" value="ECO:0007669"/>
    <property type="project" value="UniProtKB-UniRule"/>
</dbReference>
<sequence length="203" mass="23698">MITNREEVLENALRVFAKMNYEKASQTEIAKACGLSKAGLIYYYPLKLDLFIAVIDKYVFHMQSTSIKFNFQSCTLHEFIEQYISGVERTMSRLIQILDDGNNPSGCSFNFYYFHILMQVRLYYPNADKKIMQIFEQDYEIWKSAIKSAIERKEIRSDIDIESAALMFRQIFLGLSFEQSFLGGLDTKFLAQKLRFAYSLLKA</sequence>
<dbReference type="RefSeq" id="WP_135471808.1">
    <property type="nucleotide sequence ID" value="NZ_CASCNC010000022.1"/>
</dbReference>
<dbReference type="AlphaFoldDB" id="A0A4Z0V7T8"/>
<keyword evidence="1" id="KW-0805">Transcription regulation</keyword>
<dbReference type="InterPro" id="IPR036271">
    <property type="entry name" value="Tet_transcr_reg_TetR-rel_C_sf"/>
</dbReference>
<dbReference type="Gene3D" id="1.10.10.60">
    <property type="entry name" value="Homeodomain-like"/>
    <property type="match status" value="1"/>
</dbReference>
<name>A0A4Z0V7T8_9BACT</name>
<feature type="domain" description="HTH tetR-type" evidence="5">
    <location>
        <begin position="2"/>
        <end position="62"/>
    </location>
</feature>
<keyword evidence="7" id="KW-1185">Reference proteome</keyword>
<comment type="caution">
    <text evidence="6">The sequence shown here is derived from an EMBL/GenBank/DDBJ whole genome shotgun (WGS) entry which is preliminary data.</text>
</comment>
<evidence type="ECO:0000259" key="5">
    <source>
        <dbReference type="PROSITE" id="PS50977"/>
    </source>
</evidence>
<evidence type="ECO:0000313" key="6">
    <source>
        <dbReference type="EMBL" id="TGG40851.1"/>
    </source>
</evidence>
<protein>
    <submittedName>
        <fullName evidence="6">TetR/AcrR family transcriptional regulator</fullName>
    </submittedName>
</protein>
<dbReference type="Gene3D" id="1.10.357.10">
    <property type="entry name" value="Tetracycline Repressor, domain 2"/>
    <property type="match status" value="1"/>
</dbReference>
<dbReference type="SUPFAM" id="SSF48498">
    <property type="entry name" value="Tetracyclin repressor-like, C-terminal domain"/>
    <property type="match status" value="1"/>
</dbReference>
<dbReference type="PANTHER" id="PTHR47506:SF6">
    <property type="entry name" value="HTH-TYPE TRANSCRIPTIONAL REPRESSOR NEMR"/>
    <property type="match status" value="1"/>
</dbReference>
<dbReference type="PANTHER" id="PTHR47506">
    <property type="entry name" value="TRANSCRIPTIONAL REGULATORY PROTEIN"/>
    <property type="match status" value="1"/>
</dbReference>
<evidence type="ECO:0000256" key="4">
    <source>
        <dbReference type="PROSITE-ProRule" id="PRU00335"/>
    </source>
</evidence>
<evidence type="ECO:0000256" key="1">
    <source>
        <dbReference type="ARBA" id="ARBA00023015"/>
    </source>
</evidence>
<dbReference type="InterPro" id="IPR009057">
    <property type="entry name" value="Homeodomain-like_sf"/>
</dbReference>
<dbReference type="SUPFAM" id="SSF46689">
    <property type="entry name" value="Homeodomain-like"/>
    <property type="match status" value="1"/>
</dbReference>
<evidence type="ECO:0000256" key="3">
    <source>
        <dbReference type="ARBA" id="ARBA00023163"/>
    </source>
</evidence>
<evidence type="ECO:0000313" key="7">
    <source>
        <dbReference type="Proteomes" id="UP000297635"/>
    </source>
</evidence>